<dbReference type="EMBL" id="HACG01028465">
    <property type="protein sequence ID" value="CEK75330.1"/>
    <property type="molecule type" value="Transcribed_RNA"/>
</dbReference>
<dbReference type="PANTHER" id="PTHR11958:SF63">
    <property type="entry name" value="AMINO ACID TRANSPORTER"/>
    <property type="match status" value="1"/>
</dbReference>
<dbReference type="InterPro" id="IPR001991">
    <property type="entry name" value="Na-dicarboxylate_symporter"/>
</dbReference>
<name>A0A0B7A5S1_9EUPU</name>
<dbReference type="GO" id="GO:0005886">
    <property type="term" value="C:plasma membrane"/>
    <property type="evidence" value="ECO:0007669"/>
    <property type="project" value="TreeGrafter"/>
</dbReference>
<evidence type="ECO:0000313" key="7">
    <source>
        <dbReference type="EMBL" id="CEK75330.1"/>
    </source>
</evidence>
<dbReference type="InterPro" id="IPR036458">
    <property type="entry name" value="Na:dicarbo_symporter_sf"/>
</dbReference>
<dbReference type="PRINTS" id="PR00173">
    <property type="entry name" value="EDTRNSPORT"/>
</dbReference>
<keyword evidence="2 6" id="KW-0813">Transport</keyword>
<dbReference type="GO" id="GO:0015175">
    <property type="term" value="F:neutral L-amino acid transmembrane transporter activity"/>
    <property type="evidence" value="ECO:0007669"/>
    <property type="project" value="TreeGrafter"/>
</dbReference>
<proteinExistence type="inferred from homology"/>
<accession>A0A0B7A5S1</accession>
<protein>
    <recommendedName>
        <fullName evidence="6">Amino acid transporter</fullName>
    </recommendedName>
</protein>
<comment type="subcellular location">
    <subcellularLocation>
        <location evidence="1 6">Membrane</location>
        <topology evidence="1 6">Multi-pass membrane protein</topology>
    </subcellularLocation>
</comment>
<organism evidence="7">
    <name type="scientific">Arion vulgaris</name>
    <dbReference type="NCBI Taxonomy" id="1028688"/>
    <lineage>
        <taxon>Eukaryota</taxon>
        <taxon>Metazoa</taxon>
        <taxon>Spiralia</taxon>
        <taxon>Lophotrochozoa</taxon>
        <taxon>Mollusca</taxon>
        <taxon>Gastropoda</taxon>
        <taxon>Heterobranchia</taxon>
        <taxon>Euthyneura</taxon>
        <taxon>Panpulmonata</taxon>
        <taxon>Eupulmonata</taxon>
        <taxon>Stylommatophora</taxon>
        <taxon>Helicina</taxon>
        <taxon>Arionoidea</taxon>
        <taxon>Arionidae</taxon>
        <taxon>Arion</taxon>
    </lineage>
</organism>
<evidence type="ECO:0000256" key="5">
    <source>
        <dbReference type="ARBA" id="ARBA00023136"/>
    </source>
</evidence>
<dbReference type="GO" id="GO:0015501">
    <property type="term" value="F:glutamate:sodium symporter activity"/>
    <property type="evidence" value="ECO:0007669"/>
    <property type="project" value="TreeGrafter"/>
</dbReference>
<feature type="transmembrane region" description="Helical" evidence="6">
    <location>
        <begin position="434"/>
        <end position="451"/>
    </location>
</feature>
<sequence>MSIYKQSTPSSKYKKDTTNITGHTDQMIKLFQTDNVKDEQHEIAADGVQTWKKVSKRKQKCVRWFKDNLFLLLTFVGIIAGLLIGLTVRTAHPGPDAVVWIGMPGELYMRMLQAMILPLVICTVIDGTANTDPKSNGRITLVTMTYIIITNALGGIIGIALCYIISPGSTRADDEWEPPPDTRNLQTLDIFADFIRNIFPDNIVAATMQMSQTKYSVKEIALNNNDSDHHATNVTSFHLVKSVTSVSGTNILGLIVISAAVGIAASQAKDKVQPFIDFFNAGARIIFLLFSWVKWTTPVGVASLIARALVTVDNIESAFSSMGLFMLTTSGGCLLYQCTILPIILVIMTRRNPFKFLTHVVKPWMLAFGPATSTIPLPEMIRVSEEEYRVDPRVAGFTIPFCVTLNRDGSCLFISATCLFVAQYTRTSLDTGQIFTLGILSIMSSLAIPAVPSSSVVAVLVILGSLGLSTHSIGLIMAVEWLNDRIRTTTNIVSHMVATLVTWRLCRDSLEKTSRTDHINDNIKDIEIL</sequence>
<feature type="transmembrane region" description="Helical" evidence="6">
    <location>
        <begin position="69"/>
        <end position="88"/>
    </location>
</feature>
<feature type="transmembrane region" description="Helical" evidence="6">
    <location>
        <begin position="141"/>
        <end position="166"/>
    </location>
</feature>
<feature type="transmembrane region" description="Helical" evidence="6">
    <location>
        <begin position="108"/>
        <end position="129"/>
    </location>
</feature>
<keyword evidence="5 6" id="KW-0472">Membrane</keyword>
<dbReference type="AlphaFoldDB" id="A0A0B7A5S1"/>
<dbReference type="InterPro" id="IPR050746">
    <property type="entry name" value="DAACS"/>
</dbReference>
<evidence type="ECO:0000256" key="2">
    <source>
        <dbReference type="ARBA" id="ARBA00022448"/>
    </source>
</evidence>
<keyword evidence="4 6" id="KW-1133">Transmembrane helix</keyword>
<feature type="transmembrane region" description="Helical" evidence="6">
    <location>
        <begin position="246"/>
        <end position="265"/>
    </location>
</feature>
<dbReference type="Gene3D" id="1.10.3860.10">
    <property type="entry name" value="Sodium:dicarboxylate symporter"/>
    <property type="match status" value="1"/>
</dbReference>
<dbReference type="Pfam" id="PF00375">
    <property type="entry name" value="SDF"/>
    <property type="match status" value="1"/>
</dbReference>
<dbReference type="GO" id="GO:0005313">
    <property type="term" value="F:L-glutamate transmembrane transporter activity"/>
    <property type="evidence" value="ECO:0007669"/>
    <property type="project" value="TreeGrafter"/>
</dbReference>
<evidence type="ECO:0000256" key="3">
    <source>
        <dbReference type="ARBA" id="ARBA00022692"/>
    </source>
</evidence>
<evidence type="ECO:0000256" key="6">
    <source>
        <dbReference type="RuleBase" id="RU361216"/>
    </source>
</evidence>
<comment type="similarity">
    <text evidence="6">Belongs to the dicarboxylate/amino acid:cation symporter (DAACS) (TC 2.A.23) family.</text>
</comment>
<feature type="transmembrane region" description="Helical" evidence="6">
    <location>
        <begin position="457"/>
        <end position="479"/>
    </location>
</feature>
<reference evidence="7" key="1">
    <citation type="submission" date="2014-12" db="EMBL/GenBank/DDBJ databases">
        <title>Insight into the proteome of Arion vulgaris.</title>
        <authorList>
            <person name="Aradska J."/>
            <person name="Bulat T."/>
            <person name="Smidak R."/>
            <person name="Sarate P."/>
            <person name="Gangsoo J."/>
            <person name="Sialana F."/>
            <person name="Bilban M."/>
            <person name="Lubec G."/>
        </authorList>
    </citation>
    <scope>NUCLEOTIDE SEQUENCE</scope>
    <source>
        <tissue evidence="7">Skin</tissue>
    </source>
</reference>
<feature type="transmembrane region" description="Helical" evidence="6">
    <location>
        <begin position="322"/>
        <end position="347"/>
    </location>
</feature>
<feature type="transmembrane region" description="Helical" evidence="6">
    <location>
        <begin position="285"/>
        <end position="310"/>
    </location>
</feature>
<evidence type="ECO:0000256" key="1">
    <source>
        <dbReference type="ARBA" id="ARBA00004141"/>
    </source>
</evidence>
<dbReference type="PANTHER" id="PTHR11958">
    <property type="entry name" value="SODIUM/DICARBOXYLATE SYMPORTER-RELATED"/>
    <property type="match status" value="1"/>
</dbReference>
<keyword evidence="6" id="KW-0769">Symport</keyword>
<evidence type="ECO:0000256" key="4">
    <source>
        <dbReference type="ARBA" id="ARBA00022989"/>
    </source>
</evidence>
<keyword evidence="3 6" id="KW-0812">Transmembrane</keyword>
<gene>
    <name evidence="7" type="primary">ORF94997</name>
</gene>
<dbReference type="SUPFAM" id="SSF118215">
    <property type="entry name" value="Proton glutamate symport protein"/>
    <property type="match status" value="1"/>
</dbReference>